<keyword evidence="1" id="KW-1133">Transmembrane helix</keyword>
<dbReference type="AlphaFoldDB" id="A0A7J9MNZ4"/>
<dbReference type="OrthoDB" id="996652at2759"/>
<sequence>MSALYDGLQVGAGPRAYVGVRIDGKARRWTRNLGVGGPACFFSRRLARLGFCFAFVCLICVGSWLSGSVVVNKPQSYEAWAMGKLMSEEKINKNTMYRVFRSLWFTKENINFVELKEGMILVKFGTIEDRRRILNLSPWPFDQCLFAMLPYEKNQDLDDYRFNIVPYWLRIFNIPLEFMDRQVALDVGKAIGEVVAIDWRDGEGRWTEYIRVRVKIDV</sequence>
<feature type="domain" description="DUF4283" evidence="2">
    <location>
        <begin position="86"/>
        <end position="156"/>
    </location>
</feature>
<evidence type="ECO:0000313" key="4">
    <source>
        <dbReference type="Proteomes" id="UP000593576"/>
    </source>
</evidence>
<keyword evidence="4" id="KW-1185">Reference proteome</keyword>
<dbReference type="InterPro" id="IPR040256">
    <property type="entry name" value="At4g02000-like"/>
</dbReference>
<dbReference type="Pfam" id="PF14111">
    <property type="entry name" value="DUF4283"/>
    <property type="match status" value="1"/>
</dbReference>
<gene>
    <name evidence="3" type="ORF">Goshw_017144</name>
</gene>
<accession>A0A7J9MNZ4</accession>
<proteinExistence type="predicted"/>
<dbReference type="InterPro" id="IPR025558">
    <property type="entry name" value="DUF4283"/>
</dbReference>
<keyword evidence="1" id="KW-0812">Transmembrane</keyword>
<organism evidence="3 4">
    <name type="scientific">Gossypium schwendimanii</name>
    <name type="common">Cotton</name>
    <dbReference type="NCBI Taxonomy" id="34291"/>
    <lineage>
        <taxon>Eukaryota</taxon>
        <taxon>Viridiplantae</taxon>
        <taxon>Streptophyta</taxon>
        <taxon>Embryophyta</taxon>
        <taxon>Tracheophyta</taxon>
        <taxon>Spermatophyta</taxon>
        <taxon>Magnoliopsida</taxon>
        <taxon>eudicotyledons</taxon>
        <taxon>Gunneridae</taxon>
        <taxon>Pentapetalae</taxon>
        <taxon>rosids</taxon>
        <taxon>malvids</taxon>
        <taxon>Malvales</taxon>
        <taxon>Malvaceae</taxon>
        <taxon>Malvoideae</taxon>
        <taxon>Gossypium</taxon>
    </lineage>
</organism>
<name>A0A7J9MNZ4_GOSSC</name>
<evidence type="ECO:0000256" key="1">
    <source>
        <dbReference type="SAM" id="Phobius"/>
    </source>
</evidence>
<dbReference type="PANTHER" id="PTHR31286">
    <property type="entry name" value="GLYCINE-RICH CELL WALL STRUCTURAL PROTEIN 1.8-LIKE"/>
    <property type="match status" value="1"/>
</dbReference>
<dbReference type="PANTHER" id="PTHR31286:SF178">
    <property type="entry name" value="DUF4283 DOMAIN-CONTAINING PROTEIN"/>
    <property type="match status" value="1"/>
</dbReference>
<evidence type="ECO:0000259" key="2">
    <source>
        <dbReference type="Pfam" id="PF14111"/>
    </source>
</evidence>
<dbReference type="Proteomes" id="UP000593576">
    <property type="component" value="Unassembled WGS sequence"/>
</dbReference>
<evidence type="ECO:0000313" key="3">
    <source>
        <dbReference type="EMBL" id="MBA0872607.1"/>
    </source>
</evidence>
<keyword evidence="1" id="KW-0472">Membrane</keyword>
<dbReference type="EMBL" id="JABFAF010000012">
    <property type="protein sequence ID" value="MBA0872607.1"/>
    <property type="molecule type" value="Genomic_DNA"/>
</dbReference>
<reference evidence="3 4" key="1">
    <citation type="journal article" date="2019" name="Genome Biol. Evol.">
        <title>Insights into the evolution of the New World diploid cottons (Gossypium, subgenus Houzingenia) based on genome sequencing.</title>
        <authorList>
            <person name="Grover C.E."/>
            <person name="Arick M.A. 2nd"/>
            <person name="Thrash A."/>
            <person name="Conover J.L."/>
            <person name="Sanders W.S."/>
            <person name="Peterson D.G."/>
            <person name="Frelichowski J.E."/>
            <person name="Scheffler J.A."/>
            <person name="Scheffler B.E."/>
            <person name="Wendel J.F."/>
        </authorList>
    </citation>
    <scope>NUCLEOTIDE SEQUENCE [LARGE SCALE GENOMIC DNA]</scope>
    <source>
        <strain evidence="3">1</strain>
        <tissue evidence="3">Leaf</tissue>
    </source>
</reference>
<feature type="transmembrane region" description="Helical" evidence="1">
    <location>
        <begin position="46"/>
        <end position="65"/>
    </location>
</feature>
<comment type="caution">
    <text evidence="3">The sequence shown here is derived from an EMBL/GenBank/DDBJ whole genome shotgun (WGS) entry which is preliminary data.</text>
</comment>
<protein>
    <recommendedName>
        <fullName evidence="2">DUF4283 domain-containing protein</fullName>
    </recommendedName>
</protein>